<organism evidence="3 4">
    <name type="scientific">Mycena citricolor</name>
    <dbReference type="NCBI Taxonomy" id="2018698"/>
    <lineage>
        <taxon>Eukaryota</taxon>
        <taxon>Fungi</taxon>
        <taxon>Dikarya</taxon>
        <taxon>Basidiomycota</taxon>
        <taxon>Agaricomycotina</taxon>
        <taxon>Agaricomycetes</taxon>
        <taxon>Agaricomycetidae</taxon>
        <taxon>Agaricales</taxon>
        <taxon>Marasmiineae</taxon>
        <taxon>Mycenaceae</taxon>
        <taxon>Mycena</taxon>
    </lineage>
</organism>
<evidence type="ECO:0000313" key="4">
    <source>
        <dbReference type="Proteomes" id="UP001295794"/>
    </source>
</evidence>
<proteinExistence type="predicted"/>
<protein>
    <submittedName>
        <fullName evidence="3">Uncharacterized protein</fullName>
    </submittedName>
</protein>
<comment type="caution">
    <text evidence="3">The sequence shown here is derived from an EMBL/GenBank/DDBJ whole genome shotgun (WGS) entry which is preliminary data.</text>
</comment>
<sequence length="199" mass="21955">MDSLQVSLCTPIFKQVDVTHIAFTPCRSASSFELFYRIFETGMLSLAVEVSWRASRNSSEPSGSLDHLVGPSFLGVLLNLDDNLAGTINVFMRLCDYPGDLLGDRVEGGHEVGREPKLGETREEEEVGEPVRCQAMQSAAPFFSPLRLHIPPVTAGDSEVSTRCRTPRPSNEPDDVARAENENVDRIFLAIRDHTGGRH</sequence>
<dbReference type="EMBL" id="CAVNYO010000154">
    <property type="protein sequence ID" value="CAK5269802.1"/>
    <property type="molecule type" value="Genomic_DNA"/>
</dbReference>
<keyword evidence="4" id="KW-1185">Reference proteome</keyword>
<dbReference type="Proteomes" id="UP001295794">
    <property type="component" value="Unassembled WGS sequence"/>
</dbReference>
<evidence type="ECO:0000256" key="1">
    <source>
        <dbReference type="SAM" id="MobiDB-lite"/>
    </source>
</evidence>
<dbReference type="AlphaFoldDB" id="A0AAD2Q7H5"/>
<evidence type="ECO:0000313" key="2">
    <source>
        <dbReference type="EMBL" id="CAK5269802.1"/>
    </source>
</evidence>
<reference evidence="3" key="1">
    <citation type="submission" date="2023-11" db="EMBL/GenBank/DDBJ databases">
        <authorList>
            <person name="De Vega J J."/>
            <person name="De Vega J J."/>
        </authorList>
    </citation>
    <scope>NUCLEOTIDE SEQUENCE</scope>
</reference>
<accession>A0AAD2Q7H5</accession>
<evidence type="ECO:0000313" key="3">
    <source>
        <dbReference type="EMBL" id="CAK5284290.1"/>
    </source>
</evidence>
<name>A0AAD2Q7H5_9AGAR</name>
<feature type="region of interest" description="Disordered" evidence="1">
    <location>
        <begin position="154"/>
        <end position="178"/>
    </location>
</feature>
<dbReference type="EMBL" id="CAVNYO010000478">
    <property type="protein sequence ID" value="CAK5284290.1"/>
    <property type="molecule type" value="Genomic_DNA"/>
</dbReference>
<gene>
    <name evidence="2" type="ORF">MYCIT1_LOCUS13794</name>
    <name evidence="3" type="ORF">MYCIT1_LOCUS37418</name>
</gene>